<dbReference type="Gene3D" id="3.20.20.70">
    <property type="entry name" value="Aldolase class I"/>
    <property type="match status" value="1"/>
</dbReference>
<accession>A0A3E3EE64</accession>
<dbReference type="PANTHER" id="PTHR42917">
    <property type="entry name" value="2,4-DIENOYL-COA REDUCTASE"/>
    <property type="match status" value="1"/>
</dbReference>
<name>A0A3E3EE64_9FIRM</name>
<evidence type="ECO:0000256" key="9">
    <source>
        <dbReference type="ARBA" id="ARBA00023014"/>
    </source>
</evidence>
<dbReference type="CDD" id="cd02803">
    <property type="entry name" value="OYE_like_FMN_family"/>
    <property type="match status" value="1"/>
</dbReference>
<organism evidence="12 13">
    <name type="scientific">Thomasclavelia ramosa</name>
    <dbReference type="NCBI Taxonomy" id="1547"/>
    <lineage>
        <taxon>Bacteria</taxon>
        <taxon>Bacillati</taxon>
        <taxon>Bacillota</taxon>
        <taxon>Erysipelotrichia</taxon>
        <taxon>Erysipelotrichales</taxon>
        <taxon>Coprobacillaceae</taxon>
        <taxon>Thomasclavelia</taxon>
    </lineage>
</organism>
<feature type="domain" description="NADH:flavin oxidoreductase/NADH oxidase N-terminal" evidence="10">
    <location>
        <begin position="6"/>
        <end position="332"/>
    </location>
</feature>
<dbReference type="Pfam" id="PF00724">
    <property type="entry name" value="Oxidored_FMN"/>
    <property type="match status" value="1"/>
</dbReference>
<sequence length="643" mass="70877">MKYDALFTPFKIGNMEVKNRFVMAPMGTNSSHIDGCIANDEIDYFEARAKGGVGLIIMGCQFLNPDLAQGSLEGILQNSYVIPQLTTVVEATHRWGAKICCQISCGTGRNAFPNMYGEPPFSSSDTPSTFNPEMKCRPLSKEDIKKIMTEFANSAIIAKNAGFDAIEIHGHAGYLVDQFMSPVWNKRTDEYGGSAENRMRFATEIVQSIKPAVDLPIIFRIALDHLFAEGRTLDESMELIEILEKAGVDALDIDAGCYERIDYIFPTAYLGDACMDYVCKEARKHVNIPIMNAGNHTPESALRLIESKDADFVMFGRQFIADPDTVNKLMNDHEEDVRPCIRCNEECVGRIVGRLTKLSCAVNPQACEEERFAIKPCSQVKNIVVIGAGPAGLEAARVAAAEGHNVEIYEKTNMIGGQLSVAATPKFKDQLKKLVKWFEVQLNKLDVIIHFNYEVKADDQILKNADQIIVACGADEIIPPINGINNENVISVIDAHMHKGMIKGENVIMCGGGLSGIDSAIELASEHGKNVTIIEMADSIAKDVLFINQASIFAKIDEYKINVITGAKVIEFNNDGITYQKDEQEVVCKADTIIRAFGMKPNRELAEEIRNTYPTKTRIVGDSEKIGKVANAIRDGFYAGMSL</sequence>
<gene>
    <name evidence="12" type="ORF">DXB93_10035</name>
</gene>
<dbReference type="RefSeq" id="WP_117581546.1">
    <property type="nucleotide sequence ID" value="NZ_QUSL01000014.1"/>
</dbReference>
<dbReference type="InterPro" id="IPR001155">
    <property type="entry name" value="OxRdtase_FMN_N"/>
</dbReference>
<comment type="cofactor">
    <cofactor evidence="2">
        <name>[4Fe-4S] cluster</name>
        <dbReference type="ChEBI" id="CHEBI:49883"/>
    </cofactor>
</comment>
<evidence type="ECO:0000256" key="4">
    <source>
        <dbReference type="ARBA" id="ARBA00022630"/>
    </source>
</evidence>
<dbReference type="PRINTS" id="PR00469">
    <property type="entry name" value="PNDRDTASEII"/>
</dbReference>
<evidence type="ECO:0000256" key="2">
    <source>
        <dbReference type="ARBA" id="ARBA00001966"/>
    </source>
</evidence>
<dbReference type="InterPro" id="IPR023753">
    <property type="entry name" value="FAD/NAD-binding_dom"/>
</dbReference>
<evidence type="ECO:0000256" key="1">
    <source>
        <dbReference type="ARBA" id="ARBA00001917"/>
    </source>
</evidence>
<dbReference type="InterPro" id="IPR013785">
    <property type="entry name" value="Aldolase_TIM"/>
</dbReference>
<dbReference type="Gene3D" id="3.40.50.720">
    <property type="entry name" value="NAD(P)-binding Rossmann-like Domain"/>
    <property type="match status" value="1"/>
</dbReference>
<evidence type="ECO:0000256" key="6">
    <source>
        <dbReference type="ARBA" id="ARBA00022723"/>
    </source>
</evidence>
<comment type="cofactor">
    <cofactor evidence="1">
        <name>FMN</name>
        <dbReference type="ChEBI" id="CHEBI:58210"/>
    </cofactor>
</comment>
<keyword evidence="6" id="KW-0479">Metal-binding</keyword>
<dbReference type="Proteomes" id="UP000261032">
    <property type="component" value="Unassembled WGS sequence"/>
</dbReference>
<dbReference type="Pfam" id="PF07992">
    <property type="entry name" value="Pyr_redox_2"/>
    <property type="match status" value="1"/>
</dbReference>
<dbReference type="AlphaFoldDB" id="A0A3E3EE64"/>
<evidence type="ECO:0000256" key="7">
    <source>
        <dbReference type="ARBA" id="ARBA00023002"/>
    </source>
</evidence>
<keyword evidence="7" id="KW-0560">Oxidoreductase</keyword>
<evidence type="ECO:0000313" key="12">
    <source>
        <dbReference type="EMBL" id="RGD84755.1"/>
    </source>
</evidence>
<dbReference type="Gene3D" id="3.50.50.60">
    <property type="entry name" value="FAD/NAD(P)-binding domain"/>
    <property type="match status" value="1"/>
</dbReference>
<comment type="caution">
    <text evidence="12">The sequence shown here is derived from an EMBL/GenBank/DDBJ whole genome shotgun (WGS) entry which is preliminary data.</text>
</comment>
<dbReference type="PANTHER" id="PTHR42917:SF2">
    <property type="entry name" value="2,4-DIENOYL-COA REDUCTASE [(2E)-ENOYL-COA-PRODUCING]"/>
    <property type="match status" value="1"/>
</dbReference>
<evidence type="ECO:0000256" key="5">
    <source>
        <dbReference type="ARBA" id="ARBA00022643"/>
    </source>
</evidence>
<dbReference type="SUPFAM" id="SSF51971">
    <property type="entry name" value="Nucleotide-binding domain"/>
    <property type="match status" value="1"/>
</dbReference>
<keyword evidence="4" id="KW-0285">Flavoprotein</keyword>
<reference evidence="12 13" key="1">
    <citation type="submission" date="2018-08" db="EMBL/GenBank/DDBJ databases">
        <title>A genome reference for cultivated species of the human gut microbiota.</title>
        <authorList>
            <person name="Zou Y."/>
            <person name="Xue W."/>
            <person name="Luo G."/>
        </authorList>
    </citation>
    <scope>NUCLEOTIDE SEQUENCE [LARGE SCALE GENOMIC DNA]</scope>
    <source>
        <strain evidence="12 13">OM06-4</strain>
    </source>
</reference>
<keyword evidence="9" id="KW-0411">Iron-sulfur</keyword>
<dbReference type="PRINTS" id="PR00368">
    <property type="entry name" value="FADPNR"/>
</dbReference>
<dbReference type="InterPro" id="IPR051793">
    <property type="entry name" value="NADH:flavin_oxidoreductase"/>
</dbReference>
<evidence type="ECO:0000259" key="11">
    <source>
        <dbReference type="Pfam" id="PF07992"/>
    </source>
</evidence>
<dbReference type="GO" id="GO:0016491">
    <property type="term" value="F:oxidoreductase activity"/>
    <property type="evidence" value="ECO:0007669"/>
    <property type="project" value="UniProtKB-KW"/>
</dbReference>
<evidence type="ECO:0000256" key="8">
    <source>
        <dbReference type="ARBA" id="ARBA00023004"/>
    </source>
</evidence>
<proteinExistence type="inferred from homology"/>
<evidence type="ECO:0000256" key="3">
    <source>
        <dbReference type="ARBA" id="ARBA00011048"/>
    </source>
</evidence>
<keyword evidence="8" id="KW-0408">Iron</keyword>
<feature type="domain" description="FAD/NAD(P)-binding" evidence="11">
    <location>
        <begin position="382"/>
        <end position="620"/>
    </location>
</feature>
<dbReference type="InterPro" id="IPR036188">
    <property type="entry name" value="FAD/NAD-bd_sf"/>
</dbReference>
<dbReference type="GO" id="GO:0010181">
    <property type="term" value="F:FMN binding"/>
    <property type="evidence" value="ECO:0007669"/>
    <property type="project" value="InterPro"/>
</dbReference>
<dbReference type="EMBL" id="QUSL01000014">
    <property type="protein sequence ID" value="RGD84755.1"/>
    <property type="molecule type" value="Genomic_DNA"/>
</dbReference>
<evidence type="ECO:0000313" key="13">
    <source>
        <dbReference type="Proteomes" id="UP000261032"/>
    </source>
</evidence>
<dbReference type="GO" id="GO:0051536">
    <property type="term" value="F:iron-sulfur cluster binding"/>
    <property type="evidence" value="ECO:0007669"/>
    <property type="project" value="UniProtKB-KW"/>
</dbReference>
<keyword evidence="5" id="KW-0288">FMN</keyword>
<evidence type="ECO:0000259" key="10">
    <source>
        <dbReference type="Pfam" id="PF00724"/>
    </source>
</evidence>
<protein>
    <submittedName>
        <fullName evidence="12">FAD-dependent oxidoreductase</fullName>
    </submittedName>
</protein>
<comment type="similarity">
    <text evidence="3">In the N-terminal section; belongs to the NADH:flavin oxidoreductase/NADH oxidase family.</text>
</comment>
<dbReference type="GO" id="GO:0046872">
    <property type="term" value="F:metal ion binding"/>
    <property type="evidence" value="ECO:0007669"/>
    <property type="project" value="UniProtKB-KW"/>
</dbReference>
<dbReference type="SUPFAM" id="SSF51395">
    <property type="entry name" value="FMN-linked oxidoreductases"/>
    <property type="match status" value="1"/>
</dbReference>